<keyword evidence="4 10" id="KW-0812">Transmembrane</keyword>
<accession>A0A9P0L381</accession>
<dbReference type="GO" id="GO:0005886">
    <property type="term" value="C:plasma membrane"/>
    <property type="evidence" value="ECO:0007669"/>
    <property type="project" value="UniProtKB-SubCell"/>
</dbReference>
<evidence type="ECO:0000256" key="5">
    <source>
        <dbReference type="ARBA" id="ARBA00022725"/>
    </source>
</evidence>
<evidence type="ECO:0000256" key="4">
    <source>
        <dbReference type="ARBA" id="ARBA00022692"/>
    </source>
</evidence>
<keyword evidence="7 10" id="KW-0472">Membrane</keyword>
<comment type="caution">
    <text evidence="11">The sequence shown here is derived from an EMBL/GenBank/DDBJ whole genome shotgun (WGS) entry which is preliminary data.</text>
</comment>
<dbReference type="AlphaFoldDB" id="A0A9P0L381"/>
<dbReference type="Pfam" id="PF02949">
    <property type="entry name" value="7tm_6"/>
    <property type="match status" value="1"/>
</dbReference>
<evidence type="ECO:0000256" key="6">
    <source>
        <dbReference type="ARBA" id="ARBA00022989"/>
    </source>
</evidence>
<dbReference type="PANTHER" id="PTHR21137">
    <property type="entry name" value="ODORANT RECEPTOR"/>
    <property type="match status" value="1"/>
</dbReference>
<dbReference type="PANTHER" id="PTHR21137:SF35">
    <property type="entry name" value="ODORANT RECEPTOR 19A-RELATED"/>
    <property type="match status" value="1"/>
</dbReference>
<feature type="transmembrane region" description="Helical" evidence="10">
    <location>
        <begin position="208"/>
        <end position="226"/>
    </location>
</feature>
<gene>
    <name evidence="11" type="ORF">ACAOBT_LOCUS17925</name>
</gene>
<feature type="transmembrane region" description="Helical" evidence="10">
    <location>
        <begin position="46"/>
        <end position="69"/>
    </location>
</feature>
<keyword evidence="2" id="KW-1003">Cell membrane</keyword>
<reference evidence="11" key="1">
    <citation type="submission" date="2022-03" db="EMBL/GenBank/DDBJ databases">
        <authorList>
            <person name="Sayadi A."/>
        </authorList>
    </citation>
    <scope>NUCLEOTIDE SEQUENCE</scope>
</reference>
<keyword evidence="12" id="KW-1185">Reference proteome</keyword>
<protein>
    <recommendedName>
        <fullName evidence="13">Odorant receptor</fullName>
    </recommendedName>
</protein>
<evidence type="ECO:0000313" key="11">
    <source>
        <dbReference type="EMBL" id="CAH1987569.1"/>
    </source>
</evidence>
<keyword evidence="3" id="KW-0716">Sensory transduction</keyword>
<evidence type="ECO:0000256" key="9">
    <source>
        <dbReference type="ARBA" id="ARBA00023224"/>
    </source>
</evidence>
<dbReference type="Proteomes" id="UP001152888">
    <property type="component" value="Unassembled WGS sequence"/>
</dbReference>
<comment type="subcellular location">
    <subcellularLocation>
        <location evidence="1">Cell membrane</location>
        <topology evidence="1">Multi-pass membrane protein</topology>
    </subcellularLocation>
</comment>
<evidence type="ECO:0000256" key="10">
    <source>
        <dbReference type="SAM" id="Phobius"/>
    </source>
</evidence>
<feature type="transmembrane region" description="Helical" evidence="10">
    <location>
        <begin position="174"/>
        <end position="196"/>
    </location>
</feature>
<proteinExistence type="predicted"/>
<organism evidence="11 12">
    <name type="scientific">Acanthoscelides obtectus</name>
    <name type="common">Bean weevil</name>
    <name type="synonym">Bruchus obtectus</name>
    <dbReference type="NCBI Taxonomy" id="200917"/>
    <lineage>
        <taxon>Eukaryota</taxon>
        <taxon>Metazoa</taxon>
        <taxon>Ecdysozoa</taxon>
        <taxon>Arthropoda</taxon>
        <taxon>Hexapoda</taxon>
        <taxon>Insecta</taxon>
        <taxon>Pterygota</taxon>
        <taxon>Neoptera</taxon>
        <taxon>Endopterygota</taxon>
        <taxon>Coleoptera</taxon>
        <taxon>Polyphaga</taxon>
        <taxon>Cucujiformia</taxon>
        <taxon>Chrysomeloidea</taxon>
        <taxon>Chrysomelidae</taxon>
        <taxon>Bruchinae</taxon>
        <taxon>Bruchini</taxon>
        <taxon>Acanthoscelides</taxon>
    </lineage>
</organism>
<evidence type="ECO:0000313" key="12">
    <source>
        <dbReference type="Proteomes" id="UP001152888"/>
    </source>
</evidence>
<keyword evidence="5" id="KW-0552">Olfaction</keyword>
<evidence type="ECO:0000256" key="2">
    <source>
        <dbReference type="ARBA" id="ARBA00022475"/>
    </source>
</evidence>
<sequence length="309" mass="36099">MESKTISMFMIKDRIIQMFRLMDELFWQPQESELCMKEYLYVRKRIKVIALTYILSLGSSYMGFILVPLLTEGENLVVEFYRPKHIPYIALYLFQCYIGLSHLIGGSFCFDIILYSTMMHTAAQLRILNKVIQGAFDIKIQTEEDLKKFKLLMRRCIEHHDFLLKYIKTIDERYASALGTFFITMFMCNVVDSYRFTTSTYLLATFRSFSYVVSSITLIFFMCYFIPAQSLQDEAREISKSIYFSKWYKYSPLAKPVIIIIGRTARLSKIVPCGIWELNLETGLMVVRGIVSYAMFLRTADSLSNGQND</sequence>
<dbReference type="GO" id="GO:0005549">
    <property type="term" value="F:odorant binding"/>
    <property type="evidence" value="ECO:0007669"/>
    <property type="project" value="InterPro"/>
</dbReference>
<evidence type="ECO:0000256" key="3">
    <source>
        <dbReference type="ARBA" id="ARBA00022606"/>
    </source>
</evidence>
<name>A0A9P0L381_ACAOB</name>
<evidence type="ECO:0000256" key="1">
    <source>
        <dbReference type="ARBA" id="ARBA00004651"/>
    </source>
</evidence>
<dbReference type="GO" id="GO:0004984">
    <property type="term" value="F:olfactory receptor activity"/>
    <property type="evidence" value="ECO:0007669"/>
    <property type="project" value="InterPro"/>
</dbReference>
<dbReference type="InterPro" id="IPR004117">
    <property type="entry name" value="7tm6_olfct_rcpt"/>
</dbReference>
<evidence type="ECO:0000256" key="8">
    <source>
        <dbReference type="ARBA" id="ARBA00023170"/>
    </source>
</evidence>
<evidence type="ECO:0008006" key="13">
    <source>
        <dbReference type="Google" id="ProtNLM"/>
    </source>
</evidence>
<keyword evidence="9" id="KW-0807">Transducer</keyword>
<dbReference type="OrthoDB" id="6678752at2759"/>
<keyword evidence="8" id="KW-0675">Receptor</keyword>
<keyword evidence="6 10" id="KW-1133">Transmembrane helix</keyword>
<dbReference type="EMBL" id="CAKOFQ010007021">
    <property type="protein sequence ID" value="CAH1987569.1"/>
    <property type="molecule type" value="Genomic_DNA"/>
</dbReference>
<evidence type="ECO:0000256" key="7">
    <source>
        <dbReference type="ARBA" id="ARBA00023136"/>
    </source>
</evidence>
<feature type="transmembrane region" description="Helical" evidence="10">
    <location>
        <begin position="89"/>
        <end position="116"/>
    </location>
</feature>
<dbReference type="GO" id="GO:0007165">
    <property type="term" value="P:signal transduction"/>
    <property type="evidence" value="ECO:0007669"/>
    <property type="project" value="UniProtKB-KW"/>
</dbReference>